<evidence type="ECO:0000313" key="2">
    <source>
        <dbReference type="EMBL" id="KAJ2783373.1"/>
    </source>
</evidence>
<feature type="compositionally biased region" description="Low complexity" evidence="1">
    <location>
        <begin position="22"/>
        <end position="38"/>
    </location>
</feature>
<dbReference type="OrthoDB" id="5523794at2759"/>
<gene>
    <name evidence="2" type="ORF">H4R18_001740</name>
</gene>
<organism evidence="2 3">
    <name type="scientific">Coemansia javaensis</name>
    <dbReference type="NCBI Taxonomy" id="2761396"/>
    <lineage>
        <taxon>Eukaryota</taxon>
        <taxon>Fungi</taxon>
        <taxon>Fungi incertae sedis</taxon>
        <taxon>Zoopagomycota</taxon>
        <taxon>Kickxellomycotina</taxon>
        <taxon>Kickxellomycetes</taxon>
        <taxon>Kickxellales</taxon>
        <taxon>Kickxellaceae</taxon>
        <taxon>Coemansia</taxon>
    </lineage>
</organism>
<keyword evidence="3" id="KW-1185">Reference proteome</keyword>
<comment type="caution">
    <text evidence="2">The sequence shown here is derived from an EMBL/GenBank/DDBJ whole genome shotgun (WGS) entry which is preliminary data.</text>
</comment>
<feature type="region of interest" description="Disordered" evidence="1">
    <location>
        <begin position="1"/>
        <end position="38"/>
    </location>
</feature>
<name>A0A9W8LL39_9FUNG</name>
<accession>A0A9W8LL39</accession>
<protein>
    <submittedName>
        <fullName evidence="2">Uncharacterized protein</fullName>
    </submittedName>
</protein>
<dbReference type="AlphaFoldDB" id="A0A9W8LL39"/>
<feature type="compositionally biased region" description="Low complexity" evidence="1">
    <location>
        <begin position="72"/>
        <end position="92"/>
    </location>
</feature>
<sequence>MELSRATQRLAGAQKGDGLGLGRTAAGTTPATGAAAVRGPRRCHSIAILGEMEPLLMENGVEFFGRPRSASKQRQQQQQQQRHQRQQLQQKQLPLPQNVLCARALNKQAFGRQGLHKQGPGKQGLHTQARRVLTAPSAALGPAVLRSYAVDGRAQPGVQISQPASQLCMQSADRH</sequence>
<evidence type="ECO:0000313" key="3">
    <source>
        <dbReference type="Proteomes" id="UP001140217"/>
    </source>
</evidence>
<dbReference type="EMBL" id="JANBUL010000049">
    <property type="protein sequence ID" value="KAJ2783373.1"/>
    <property type="molecule type" value="Genomic_DNA"/>
</dbReference>
<reference evidence="2" key="1">
    <citation type="submission" date="2022-07" db="EMBL/GenBank/DDBJ databases">
        <title>Phylogenomic reconstructions and comparative analyses of Kickxellomycotina fungi.</title>
        <authorList>
            <person name="Reynolds N.K."/>
            <person name="Stajich J.E."/>
            <person name="Barry K."/>
            <person name="Grigoriev I.V."/>
            <person name="Crous P."/>
            <person name="Smith M.E."/>
        </authorList>
    </citation>
    <scope>NUCLEOTIDE SEQUENCE</scope>
    <source>
        <strain evidence="2">NBRC 105414</strain>
    </source>
</reference>
<dbReference type="Proteomes" id="UP001140217">
    <property type="component" value="Unassembled WGS sequence"/>
</dbReference>
<proteinExistence type="predicted"/>
<feature type="region of interest" description="Disordered" evidence="1">
    <location>
        <begin position="67"/>
        <end position="92"/>
    </location>
</feature>
<evidence type="ECO:0000256" key="1">
    <source>
        <dbReference type="SAM" id="MobiDB-lite"/>
    </source>
</evidence>